<feature type="compositionally biased region" description="Polar residues" evidence="1">
    <location>
        <begin position="33"/>
        <end position="55"/>
    </location>
</feature>
<evidence type="ECO:0000256" key="1">
    <source>
        <dbReference type="SAM" id="MobiDB-lite"/>
    </source>
</evidence>
<dbReference type="EMBL" id="JAVRRL010000008">
    <property type="protein sequence ID" value="KAK5116385.1"/>
    <property type="molecule type" value="Genomic_DNA"/>
</dbReference>
<evidence type="ECO:0000313" key="2">
    <source>
        <dbReference type="EMBL" id="KAK5116385.1"/>
    </source>
</evidence>
<proteinExistence type="predicted"/>
<feature type="compositionally biased region" description="Low complexity" evidence="1">
    <location>
        <begin position="87"/>
        <end position="99"/>
    </location>
</feature>
<dbReference type="AlphaFoldDB" id="A0AAN7TPC7"/>
<gene>
    <name evidence="2" type="ORF">LTR62_007932</name>
</gene>
<accession>A0AAN7TPC7</accession>
<feature type="compositionally biased region" description="Low complexity" evidence="1">
    <location>
        <begin position="67"/>
        <end position="76"/>
    </location>
</feature>
<protein>
    <recommendedName>
        <fullName evidence="4">CUE domain-containing protein</fullName>
    </recommendedName>
</protein>
<evidence type="ECO:0000313" key="3">
    <source>
        <dbReference type="Proteomes" id="UP001310890"/>
    </source>
</evidence>
<evidence type="ECO:0008006" key="4">
    <source>
        <dbReference type="Google" id="ProtNLM"/>
    </source>
</evidence>
<organism evidence="2 3">
    <name type="scientific">Meristemomyces frigidus</name>
    <dbReference type="NCBI Taxonomy" id="1508187"/>
    <lineage>
        <taxon>Eukaryota</taxon>
        <taxon>Fungi</taxon>
        <taxon>Dikarya</taxon>
        <taxon>Ascomycota</taxon>
        <taxon>Pezizomycotina</taxon>
        <taxon>Dothideomycetes</taxon>
        <taxon>Dothideomycetidae</taxon>
        <taxon>Mycosphaerellales</taxon>
        <taxon>Teratosphaeriaceae</taxon>
        <taxon>Meristemomyces</taxon>
    </lineage>
</organism>
<comment type="caution">
    <text evidence="2">The sequence shown here is derived from an EMBL/GenBank/DDBJ whole genome shotgun (WGS) entry which is preliminary data.</text>
</comment>
<sequence>MSGGGEWQNMPPGNEPPRPTNNSNNPYLHHQPEQNPWSTEESANPIQYSTPSHQNYAPPPGPPPGQQDPQTQDLLTGSAWGDQQSRHQTQQPHHNTNQPGLPPRRSATFEEEQFIPESERGEQREALEQFEMNKGGESQEDRDVATLQQEFPGVDGSLVAALYGDSKSLSGTREMLRELGGS</sequence>
<feature type="compositionally biased region" description="Pro residues" evidence="1">
    <location>
        <begin position="57"/>
        <end position="66"/>
    </location>
</feature>
<reference evidence="2" key="1">
    <citation type="submission" date="2023-08" db="EMBL/GenBank/DDBJ databases">
        <title>Black Yeasts Isolated from many extreme environments.</title>
        <authorList>
            <person name="Coleine C."/>
            <person name="Stajich J.E."/>
            <person name="Selbmann L."/>
        </authorList>
    </citation>
    <scope>NUCLEOTIDE SEQUENCE</scope>
    <source>
        <strain evidence="2">CCFEE 5401</strain>
    </source>
</reference>
<name>A0AAN7TPC7_9PEZI</name>
<dbReference type="Proteomes" id="UP001310890">
    <property type="component" value="Unassembled WGS sequence"/>
</dbReference>
<feature type="region of interest" description="Disordered" evidence="1">
    <location>
        <begin position="1"/>
        <end position="142"/>
    </location>
</feature>
<feature type="compositionally biased region" description="Basic and acidic residues" evidence="1">
    <location>
        <begin position="117"/>
        <end position="127"/>
    </location>
</feature>